<dbReference type="HOGENOM" id="CLU_001570_14_2_1"/>
<evidence type="ECO:0000256" key="2">
    <source>
        <dbReference type="ARBA" id="ARBA00010617"/>
    </source>
</evidence>
<name>K1X726_MARBU</name>
<dbReference type="InterPro" id="IPR050121">
    <property type="entry name" value="Cytochrome_P450_monoxygenase"/>
</dbReference>
<evidence type="ECO:0000256" key="5">
    <source>
        <dbReference type="PIRSR" id="PIRSR602401-1"/>
    </source>
</evidence>
<sequence length="541" mass="60595">MGAGPLIPGLTVASILSLGIAAVLVYIVRPLLFSPLSKIPTAHPTSRFCWLWIYYIRWAGLENTTLYHLHQAKGPILRLGPNELSINCYDEGVKTIYIGGFDKPEAANMVSMMHSKEHSVRRRMFANVFSKSKIFSCPSLRASATTIIFERLLPVFSSAAKAGRPVEIHSLTCAYALDLLQAYQFGMSLGSDFLRNRQTREWHLSQYFARIPHLFWISEFPTLVSVSGWLGMGIVPQHVTAARTGLEAWFLNKCDAAERLMATELELRVEDIPIVYVQGRRAFAKADQEFDEGERLPAGANQPQSASHRLEIASDMLDFNAATLETSGDALVYIYYELSRHRDMQERLRQELHTLSPSMSCDPSDQTCASQPPALPDPKDVDELPLLDAIIQETLRLYPAAEGGQPRVTPSPPCSLAGFENIPPGVRVQSSAYSLHRNPDVFPEPEAWRPARWLDASPAQRVEMKRWFWAFGSGSRMCIGNHLARYSIKYAVAAIYSNFTSGLEKKDFASPVVKADGSAVGERHNLYLRFRRVDHDCESMN</sequence>
<protein>
    <submittedName>
        <fullName evidence="8">Cytochrome p450 monooxygenase</fullName>
    </submittedName>
</protein>
<keyword evidence="4 5" id="KW-0408">Iron</keyword>
<dbReference type="PRINTS" id="PR00385">
    <property type="entry name" value="P450"/>
</dbReference>
<evidence type="ECO:0000256" key="6">
    <source>
        <dbReference type="RuleBase" id="RU000461"/>
    </source>
</evidence>
<keyword evidence="6" id="KW-0560">Oxidoreductase</keyword>
<dbReference type="InterPro" id="IPR036396">
    <property type="entry name" value="Cyt_P450_sf"/>
</dbReference>
<keyword evidence="7" id="KW-0472">Membrane</keyword>
<dbReference type="GO" id="GO:0020037">
    <property type="term" value="F:heme binding"/>
    <property type="evidence" value="ECO:0007669"/>
    <property type="project" value="InterPro"/>
</dbReference>
<evidence type="ECO:0000256" key="4">
    <source>
        <dbReference type="ARBA" id="ARBA00023004"/>
    </source>
</evidence>
<dbReference type="PROSITE" id="PS00086">
    <property type="entry name" value="CYTOCHROME_P450"/>
    <property type="match status" value="1"/>
</dbReference>
<dbReference type="GO" id="GO:0005506">
    <property type="term" value="F:iron ion binding"/>
    <property type="evidence" value="ECO:0007669"/>
    <property type="project" value="InterPro"/>
</dbReference>
<dbReference type="GO" id="GO:0004497">
    <property type="term" value="F:monooxygenase activity"/>
    <property type="evidence" value="ECO:0007669"/>
    <property type="project" value="UniProtKB-KW"/>
</dbReference>
<keyword evidence="3 5" id="KW-0479">Metal-binding</keyword>
<dbReference type="Gene3D" id="1.10.630.10">
    <property type="entry name" value="Cytochrome P450"/>
    <property type="match status" value="1"/>
</dbReference>
<organism evidence="8 9">
    <name type="scientific">Marssonina brunnea f. sp. multigermtubi (strain MB_m1)</name>
    <name type="common">Marssonina leaf spot fungus</name>
    <dbReference type="NCBI Taxonomy" id="1072389"/>
    <lineage>
        <taxon>Eukaryota</taxon>
        <taxon>Fungi</taxon>
        <taxon>Dikarya</taxon>
        <taxon>Ascomycota</taxon>
        <taxon>Pezizomycotina</taxon>
        <taxon>Leotiomycetes</taxon>
        <taxon>Helotiales</taxon>
        <taxon>Drepanopezizaceae</taxon>
        <taxon>Drepanopeziza</taxon>
    </lineage>
</organism>
<keyword evidence="5 6" id="KW-0349">Heme</keyword>
<evidence type="ECO:0000313" key="8">
    <source>
        <dbReference type="EMBL" id="EKD20907.1"/>
    </source>
</evidence>
<dbReference type="OrthoDB" id="1470350at2759"/>
<dbReference type="Proteomes" id="UP000006753">
    <property type="component" value="Unassembled WGS sequence"/>
</dbReference>
<proteinExistence type="inferred from homology"/>
<feature type="binding site" description="axial binding residue" evidence="5">
    <location>
        <position position="478"/>
    </location>
    <ligand>
        <name>heme</name>
        <dbReference type="ChEBI" id="CHEBI:30413"/>
    </ligand>
    <ligandPart>
        <name>Fe</name>
        <dbReference type="ChEBI" id="CHEBI:18248"/>
    </ligandPart>
</feature>
<gene>
    <name evidence="8" type="ORF">MBM_00020</name>
</gene>
<dbReference type="PRINTS" id="PR00463">
    <property type="entry name" value="EP450I"/>
</dbReference>
<dbReference type="InterPro" id="IPR002401">
    <property type="entry name" value="Cyt_P450_E_grp-I"/>
</dbReference>
<comment type="cofactor">
    <cofactor evidence="1 5">
        <name>heme</name>
        <dbReference type="ChEBI" id="CHEBI:30413"/>
    </cofactor>
</comment>
<dbReference type="SUPFAM" id="SSF48264">
    <property type="entry name" value="Cytochrome P450"/>
    <property type="match status" value="1"/>
</dbReference>
<dbReference type="EMBL" id="JH921428">
    <property type="protein sequence ID" value="EKD20907.1"/>
    <property type="molecule type" value="Genomic_DNA"/>
</dbReference>
<keyword evidence="6 8" id="KW-0503">Monooxygenase</keyword>
<keyword evidence="9" id="KW-1185">Reference proteome</keyword>
<dbReference type="AlphaFoldDB" id="K1X726"/>
<evidence type="ECO:0000256" key="3">
    <source>
        <dbReference type="ARBA" id="ARBA00022723"/>
    </source>
</evidence>
<dbReference type="STRING" id="1072389.K1X726"/>
<dbReference type="CDD" id="cd11059">
    <property type="entry name" value="CYP_fungal"/>
    <property type="match status" value="1"/>
</dbReference>
<dbReference type="PANTHER" id="PTHR24305:SF166">
    <property type="entry name" value="CYTOCHROME P450 12A4, MITOCHONDRIAL-RELATED"/>
    <property type="match status" value="1"/>
</dbReference>
<feature type="transmembrane region" description="Helical" evidence="7">
    <location>
        <begin position="6"/>
        <end position="28"/>
    </location>
</feature>
<keyword evidence="7" id="KW-0812">Transmembrane</keyword>
<dbReference type="InParanoid" id="K1X726"/>
<dbReference type="Pfam" id="PF00067">
    <property type="entry name" value="p450"/>
    <property type="match status" value="1"/>
</dbReference>
<evidence type="ECO:0000256" key="7">
    <source>
        <dbReference type="SAM" id="Phobius"/>
    </source>
</evidence>
<dbReference type="InterPro" id="IPR017972">
    <property type="entry name" value="Cyt_P450_CS"/>
</dbReference>
<dbReference type="KEGG" id="mbe:MBM_00020"/>
<dbReference type="eggNOG" id="KOG0158">
    <property type="taxonomic scope" value="Eukaryota"/>
</dbReference>
<dbReference type="GO" id="GO:0016705">
    <property type="term" value="F:oxidoreductase activity, acting on paired donors, with incorporation or reduction of molecular oxygen"/>
    <property type="evidence" value="ECO:0007669"/>
    <property type="project" value="InterPro"/>
</dbReference>
<keyword evidence="7" id="KW-1133">Transmembrane helix</keyword>
<dbReference type="OMA" id="ALANLYW"/>
<comment type="similarity">
    <text evidence="2 6">Belongs to the cytochrome P450 family.</text>
</comment>
<dbReference type="PANTHER" id="PTHR24305">
    <property type="entry name" value="CYTOCHROME P450"/>
    <property type="match status" value="1"/>
</dbReference>
<dbReference type="InterPro" id="IPR001128">
    <property type="entry name" value="Cyt_P450"/>
</dbReference>
<reference evidence="8 9" key="1">
    <citation type="journal article" date="2012" name="BMC Genomics">
        <title>Sequencing the genome of Marssonina brunnea reveals fungus-poplar co-evolution.</title>
        <authorList>
            <person name="Zhu S."/>
            <person name="Cao Y.-Z."/>
            <person name="Jiang C."/>
            <person name="Tan B.-Y."/>
            <person name="Wang Z."/>
            <person name="Feng S."/>
            <person name="Zhang L."/>
            <person name="Su X.-H."/>
            <person name="Brejova B."/>
            <person name="Vinar T."/>
            <person name="Xu M."/>
            <person name="Wang M.-X."/>
            <person name="Zhang S.-G."/>
            <person name="Huang M.-R."/>
            <person name="Wu R."/>
            <person name="Zhou Y."/>
        </authorList>
    </citation>
    <scope>NUCLEOTIDE SEQUENCE [LARGE SCALE GENOMIC DNA]</scope>
    <source>
        <strain evidence="8 9">MB_m1</strain>
    </source>
</reference>
<evidence type="ECO:0000313" key="9">
    <source>
        <dbReference type="Proteomes" id="UP000006753"/>
    </source>
</evidence>
<accession>K1X726</accession>
<evidence type="ECO:0000256" key="1">
    <source>
        <dbReference type="ARBA" id="ARBA00001971"/>
    </source>
</evidence>